<feature type="compositionally biased region" description="Pro residues" evidence="1">
    <location>
        <begin position="324"/>
        <end position="333"/>
    </location>
</feature>
<dbReference type="AlphaFoldDB" id="A0A017T8J3"/>
<dbReference type="OrthoDB" id="5515409at2"/>
<evidence type="ECO:0000313" key="4">
    <source>
        <dbReference type="Proteomes" id="UP000019678"/>
    </source>
</evidence>
<comment type="caution">
    <text evidence="3">The sequence shown here is derived from an EMBL/GenBank/DDBJ whole genome shotgun (WGS) entry which is preliminary data.</text>
</comment>
<proteinExistence type="predicted"/>
<organism evidence="3 4">
    <name type="scientific">Chondromyces apiculatus DSM 436</name>
    <dbReference type="NCBI Taxonomy" id="1192034"/>
    <lineage>
        <taxon>Bacteria</taxon>
        <taxon>Pseudomonadati</taxon>
        <taxon>Myxococcota</taxon>
        <taxon>Polyangia</taxon>
        <taxon>Polyangiales</taxon>
        <taxon>Polyangiaceae</taxon>
        <taxon>Chondromyces</taxon>
    </lineage>
</organism>
<feature type="region of interest" description="Disordered" evidence="1">
    <location>
        <begin position="493"/>
        <end position="521"/>
    </location>
</feature>
<dbReference type="EMBL" id="ASRX01000022">
    <property type="protein sequence ID" value="EYF05558.1"/>
    <property type="molecule type" value="Genomic_DNA"/>
</dbReference>
<accession>A0A017T8J3</accession>
<dbReference type="InterPro" id="IPR005824">
    <property type="entry name" value="KOW"/>
</dbReference>
<gene>
    <name evidence="3" type="ORF">CAP_3106</name>
</gene>
<feature type="region of interest" description="Disordered" evidence="1">
    <location>
        <begin position="306"/>
        <end position="455"/>
    </location>
</feature>
<evidence type="ECO:0000256" key="1">
    <source>
        <dbReference type="SAM" id="MobiDB-lite"/>
    </source>
</evidence>
<feature type="compositionally biased region" description="Low complexity" evidence="1">
    <location>
        <begin position="405"/>
        <end position="424"/>
    </location>
</feature>
<feature type="domain" description="KOW" evidence="2">
    <location>
        <begin position="450"/>
        <end position="480"/>
    </location>
</feature>
<dbReference type="RefSeq" id="WP_044241573.1">
    <property type="nucleotide sequence ID" value="NZ_ASRX01000022.1"/>
</dbReference>
<name>A0A017T8J3_9BACT</name>
<dbReference type="Pfam" id="PF00467">
    <property type="entry name" value="KOW"/>
    <property type="match status" value="1"/>
</dbReference>
<evidence type="ECO:0000313" key="3">
    <source>
        <dbReference type="EMBL" id="EYF05558.1"/>
    </source>
</evidence>
<dbReference type="STRING" id="1192034.CAP_3106"/>
<feature type="compositionally biased region" description="Basic and acidic residues" evidence="1">
    <location>
        <begin position="369"/>
        <end position="399"/>
    </location>
</feature>
<sequence>MTSFTLRLTAGDFDAYSPTKATSKAYSRPRMEIKQRVLAWARGMAARLAEHGISVDVHGSDEHPSLRNRYRVDCQWVFFWRDEKARDDLDRLLARGRTISAELDDVSPYRRHAFLALRLAENEVEVCFAVHPDAKVDIENLRARLEAEDSPLPAELSTALHALPEQFTFGAGDERVPCSSATPEAILTALRSAAAGQVPLWIGWSLPRDTALEHADILDEQLEDALAALSPIYRLVAWSRENDHLALDSRLEGIEQERARTHAELEAENERWRAEQTAARERSMEQARVRLDEALPARRPTLETLFRSLGPRPGQGAPANKPTAPRPPGPAGSPGPRRPDDASSGPRKAPGRPAHPAQHAGGRPAPGAPHDRGRERDGRDGRDTHVRDDRFRDRERRDPAPQPGAHAAPSAQPTQSAPPTQPAHDQAGAHTSPAPGAAEPRVHTGGPLDKGASVRVLRGPFEGKLGTIGDLDGKGGARVLLGLLSTRLDLSDLEPVSEAQGRPSPAAPLRKPQGADPRKAR</sequence>
<evidence type="ECO:0000259" key="2">
    <source>
        <dbReference type="Pfam" id="PF00467"/>
    </source>
</evidence>
<protein>
    <submittedName>
        <fullName evidence="3">TolA protein</fullName>
    </submittedName>
</protein>
<reference evidence="3 4" key="1">
    <citation type="submission" date="2013-05" db="EMBL/GenBank/DDBJ databases">
        <title>Genome assembly of Chondromyces apiculatus DSM 436.</title>
        <authorList>
            <person name="Sharma G."/>
            <person name="Khatri I."/>
            <person name="Kaur C."/>
            <person name="Mayilraj S."/>
            <person name="Subramanian S."/>
        </authorList>
    </citation>
    <scope>NUCLEOTIDE SEQUENCE [LARGE SCALE GENOMIC DNA]</scope>
    <source>
        <strain evidence="3 4">DSM 436</strain>
    </source>
</reference>
<dbReference type="Proteomes" id="UP000019678">
    <property type="component" value="Unassembled WGS sequence"/>
</dbReference>
<feature type="region of interest" description="Disordered" evidence="1">
    <location>
        <begin position="264"/>
        <end position="285"/>
    </location>
</feature>
<keyword evidence="4" id="KW-1185">Reference proteome</keyword>